<dbReference type="InterPro" id="IPR011989">
    <property type="entry name" value="ARM-like"/>
</dbReference>
<dbReference type="AlphaFoldDB" id="A0AAV2JKW2"/>
<dbReference type="GO" id="GO:0006897">
    <property type="term" value="P:endocytosis"/>
    <property type="evidence" value="ECO:0007669"/>
    <property type="project" value="TreeGrafter"/>
</dbReference>
<dbReference type="Gene3D" id="1.25.10.10">
    <property type="entry name" value="Leucine-rich Repeat Variant"/>
    <property type="match status" value="1"/>
</dbReference>
<dbReference type="Proteomes" id="UP001497482">
    <property type="component" value="Chromosome 12"/>
</dbReference>
<dbReference type="GO" id="GO:0042147">
    <property type="term" value="P:retrograde transport, endosome to Golgi"/>
    <property type="evidence" value="ECO:0007669"/>
    <property type="project" value="TreeGrafter"/>
</dbReference>
<proteinExistence type="predicted"/>
<dbReference type="InterPro" id="IPR016024">
    <property type="entry name" value="ARM-type_fold"/>
</dbReference>
<dbReference type="GO" id="GO:0005829">
    <property type="term" value="C:cytosol"/>
    <property type="evidence" value="ECO:0007669"/>
    <property type="project" value="GOC"/>
</dbReference>
<sequence length="247" mass="26105">MSTVCFRAFEGSSLSVQVSELLGSLLKAAVESRNKTAQRTASGAALVEVMELLLGGFTRGGGGFLRASGDMIKGTRDVSRDVRHGIALTCTVLVFSLGSSWLEQTFSQFLALLLELVSHSRSSQTPAEAVLTRGCVSMVLRASLGGVLGEKAQSSAVQQLCVTVGAHRKIIESSVCVTLQQSLKLPQTWSTAGPLLTDQSTALVDSVVSVLVHPSPAVRLAAAWCLRCVAVAMPSQNAPLLDRFQFD</sequence>
<evidence type="ECO:0000313" key="2">
    <source>
        <dbReference type="Proteomes" id="UP001497482"/>
    </source>
</evidence>
<keyword evidence="2" id="KW-1185">Reference proteome</keyword>
<dbReference type="GO" id="GO:0005794">
    <property type="term" value="C:Golgi apparatus"/>
    <property type="evidence" value="ECO:0007669"/>
    <property type="project" value="TreeGrafter"/>
</dbReference>
<organism evidence="1 2">
    <name type="scientific">Knipowitschia caucasica</name>
    <name type="common">Caucasian dwarf goby</name>
    <name type="synonym">Pomatoschistus caucasicus</name>
    <dbReference type="NCBI Taxonomy" id="637954"/>
    <lineage>
        <taxon>Eukaryota</taxon>
        <taxon>Metazoa</taxon>
        <taxon>Chordata</taxon>
        <taxon>Craniata</taxon>
        <taxon>Vertebrata</taxon>
        <taxon>Euteleostomi</taxon>
        <taxon>Actinopterygii</taxon>
        <taxon>Neopterygii</taxon>
        <taxon>Teleostei</taxon>
        <taxon>Neoteleostei</taxon>
        <taxon>Acanthomorphata</taxon>
        <taxon>Gobiaria</taxon>
        <taxon>Gobiiformes</taxon>
        <taxon>Gobioidei</taxon>
        <taxon>Gobiidae</taxon>
        <taxon>Gobiinae</taxon>
        <taxon>Knipowitschia</taxon>
    </lineage>
</organism>
<dbReference type="PANTHER" id="PTHR21663">
    <property type="entry name" value="HYPOTHETICAL HEAT DOMAIN-CONTAINING"/>
    <property type="match status" value="1"/>
</dbReference>
<dbReference type="GO" id="GO:0016020">
    <property type="term" value="C:membrane"/>
    <property type="evidence" value="ECO:0007669"/>
    <property type="project" value="TreeGrafter"/>
</dbReference>
<gene>
    <name evidence="1" type="ORF">KC01_LOCUS7376</name>
</gene>
<reference evidence="1 2" key="1">
    <citation type="submission" date="2024-04" db="EMBL/GenBank/DDBJ databases">
        <authorList>
            <person name="Waldvogel A.-M."/>
            <person name="Schoenle A."/>
        </authorList>
    </citation>
    <scope>NUCLEOTIDE SEQUENCE [LARGE SCALE GENOMIC DNA]</scope>
</reference>
<dbReference type="EMBL" id="OZ035834">
    <property type="protein sequence ID" value="CAL1575904.1"/>
    <property type="molecule type" value="Genomic_DNA"/>
</dbReference>
<protein>
    <submittedName>
        <fullName evidence="1">Uncharacterized protein</fullName>
    </submittedName>
</protein>
<dbReference type="GO" id="GO:0008104">
    <property type="term" value="P:intracellular protein localization"/>
    <property type="evidence" value="ECO:0007669"/>
    <property type="project" value="TreeGrafter"/>
</dbReference>
<evidence type="ECO:0000313" key="1">
    <source>
        <dbReference type="EMBL" id="CAL1575904.1"/>
    </source>
</evidence>
<name>A0AAV2JKW2_KNICA</name>
<dbReference type="SUPFAM" id="SSF48371">
    <property type="entry name" value="ARM repeat"/>
    <property type="match status" value="1"/>
</dbReference>
<dbReference type="PANTHER" id="PTHR21663:SF1">
    <property type="entry name" value="HEAT REPEAT-CONTAINING PROTEIN 5A"/>
    <property type="match status" value="1"/>
</dbReference>
<accession>A0AAV2JKW2</accession>
<dbReference type="GO" id="GO:0030139">
    <property type="term" value="C:endocytic vesicle"/>
    <property type="evidence" value="ECO:0007669"/>
    <property type="project" value="TreeGrafter"/>
</dbReference>
<dbReference type="InterPro" id="IPR040108">
    <property type="entry name" value="Laa1/Sip1/HEATR5"/>
</dbReference>